<proteinExistence type="predicted"/>
<accession>A0A974P380</accession>
<organism evidence="1">
    <name type="scientific">Phenylobacterium glaciei</name>
    <dbReference type="NCBI Taxonomy" id="2803784"/>
    <lineage>
        <taxon>Bacteria</taxon>
        <taxon>Pseudomonadati</taxon>
        <taxon>Pseudomonadota</taxon>
        <taxon>Alphaproteobacteria</taxon>
        <taxon>Caulobacterales</taxon>
        <taxon>Caulobacteraceae</taxon>
        <taxon>Phenylobacterium</taxon>
    </lineage>
</organism>
<sequence>MRFEDSLYLAEPERVRVLAEAAGATCGTVMVVGHNPGLQDLAVQMLKAGGRQRP</sequence>
<protein>
    <recommendedName>
        <fullName evidence="2">Histidine phosphatase family protein</fullName>
    </recommendedName>
</protein>
<name>A0A974P380_9CAUL</name>
<gene>
    <name evidence="1" type="ORF">JKL49_26450</name>
</gene>
<reference evidence="1" key="1">
    <citation type="submission" date="2021-01" db="EMBL/GenBank/DDBJ databases">
        <title>Genome sequence of Phenylobacterium sp. 20VBR1 isolated from a valley glaceir, Ny-Alesund, Svalbard.</title>
        <authorList>
            <person name="Thomas F.A."/>
            <person name="Krishnan K.P."/>
            <person name="Sinha R.K."/>
        </authorList>
    </citation>
    <scope>NUCLEOTIDE SEQUENCE</scope>
    <source>
        <strain evidence="1">20VBR1</strain>
    </source>
</reference>
<dbReference type="Gene3D" id="3.40.50.1240">
    <property type="entry name" value="Phosphoglycerate mutase-like"/>
    <property type="match status" value="1"/>
</dbReference>
<evidence type="ECO:0008006" key="2">
    <source>
        <dbReference type="Google" id="ProtNLM"/>
    </source>
</evidence>
<dbReference type="InterPro" id="IPR029033">
    <property type="entry name" value="His_PPase_superfam"/>
</dbReference>
<dbReference type="EMBL" id="CP068570">
    <property type="protein sequence ID" value="QQZ50107.1"/>
    <property type="molecule type" value="Genomic_DNA"/>
</dbReference>
<dbReference type="AlphaFoldDB" id="A0A974P380"/>
<evidence type="ECO:0000313" key="1">
    <source>
        <dbReference type="EMBL" id="QQZ50107.1"/>
    </source>
</evidence>